<keyword evidence="2" id="KW-1185">Reference proteome</keyword>
<accession>A0A327WMR6</accession>
<name>A0A327WMR6_LARAB</name>
<dbReference type="Proteomes" id="UP000248790">
    <property type="component" value="Unassembled WGS sequence"/>
</dbReference>
<gene>
    <name evidence="1" type="ORF">LX87_05032</name>
</gene>
<evidence type="ECO:0000313" key="1">
    <source>
        <dbReference type="EMBL" id="RAJ92701.1"/>
    </source>
</evidence>
<evidence type="ECO:0000313" key="2">
    <source>
        <dbReference type="Proteomes" id="UP000248790"/>
    </source>
</evidence>
<dbReference type="AlphaFoldDB" id="A0A327WMR6"/>
<dbReference type="RefSeq" id="WP_111631029.1">
    <property type="nucleotide sequence ID" value="NZ_QLMC01000007.1"/>
</dbReference>
<sequence>MQTDYTYLGSLLGRQFLILPVENISQWNGCQESIEGISDYDQLGELPDYSEARVASFIKSKDLQYGLFWSMSTKVEVFKKEDAVILIEGLYFNQSWDYSQSMKLSLLDHTELTFSLENGKLVILDATEDGKSIDSSQPAGVFSSRSDGVNSYAIVSLVNGTYQVKRVEVAVSISNETILLEGIEISLS</sequence>
<reference evidence="1 2" key="1">
    <citation type="submission" date="2018-06" db="EMBL/GenBank/DDBJ databases">
        <title>Genomic Encyclopedia of Archaeal and Bacterial Type Strains, Phase II (KMG-II): from individual species to whole genera.</title>
        <authorList>
            <person name="Goeker M."/>
        </authorList>
    </citation>
    <scope>NUCLEOTIDE SEQUENCE [LARGE SCALE GENOMIC DNA]</scope>
    <source>
        <strain evidence="1 2">DSM 21851</strain>
    </source>
</reference>
<comment type="caution">
    <text evidence="1">The sequence shown here is derived from an EMBL/GenBank/DDBJ whole genome shotgun (WGS) entry which is preliminary data.</text>
</comment>
<protein>
    <submittedName>
        <fullName evidence="1">Uncharacterized protein</fullName>
    </submittedName>
</protein>
<dbReference type="OrthoDB" id="1494937at2"/>
<proteinExistence type="predicted"/>
<organism evidence="1 2">
    <name type="scientific">Larkinella arboricola</name>
    <dbReference type="NCBI Taxonomy" id="643671"/>
    <lineage>
        <taxon>Bacteria</taxon>
        <taxon>Pseudomonadati</taxon>
        <taxon>Bacteroidota</taxon>
        <taxon>Cytophagia</taxon>
        <taxon>Cytophagales</taxon>
        <taxon>Spirosomataceae</taxon>
        <taxon>Larkinella</taxon>
    </lineage>
</organism>
<dbReference type="EMBL" id="QLMC01000007">
    <property type="protein sequence ID" value="RAJ92701.1"/>
    <property type="molecule type" value="Genomic_DNA"/>
</dbReference>